<proteinExistence type="predicted"/>
<evidence type="ECO:0000313" key="2">
    <source>
        <dbReference type="Proteomes" id="UP001186974"/>
    </source>
</evidence>
<feature type="non-terminal residue" evidence="1">
    <location>
        <position position="418"/>
    </location>
</feature>
<comment type="caution">
    <text evidence="1">The sequence shown here is derived from an EMBL/GenBank/DDBJ whole genome shotgun (WGS) entry which is preliminary data.</text>
</comment>
<sequence>MAPETKALKRKNVDAPAAPTKKVKKAKSTIDAPPATKPAKSSKKTDNTASKATTAPLKSALKRAAPSQEVESSTAIETTTVKPKKTKKAKTSNGTTAAAEDPVVDLVKKVADKTEKPSKSAKASKPVKKEVAVVVAEEPAQNDDDDDDEDDDNEDIVADQAAELLKGFESSESEGEEDEGMALDELPSAPTDQKLRKKLQDASGDTEGGPGVLYVGRIPHGFYEHQMRSYFSQFGTLARLRLARNKLSGASKHFGFIEFASLEVAKIVAATMDKYLMFGHILQVRLIPREQVHPQLFKGAGKRFKPVPRNKILGRSLRLGMDRKGWDIRTSKEKKKREERAEKLKEMGYEFEAPELRSVDVIPRRDVPALDGEDKNGVNGEEQPKAIQSEKHQPGETVEDVLKAQAIPAEKAGKEKVK</sequence>
<protein>
    <submittedName>
        <fullName evidence="1">Uncharacterized protein</fullName>
    </submittedName>
</protein>
<evidence type="ECO:0000313" key="1">
    <source>
        <dbReference type="EMBL" id="KAK3050645.1"/>
    </source>
</evidence>
<organism evidence="1 2">
    <name type="scientific">Coniosporium uncinatum</name>
    <dbReference type="NCBI Taxonomy" id="93489"/>
    <lineage>
        <taxon>Eukaryota</taxon>
        <taxon>Fungi</taxon>
        <taxon>Dikarya</taxon>
        <taxon>Ascomycota</taxon>
        <taxon>Pezizomycotina</taxon>
        <taxon>Dothideomycetes</taxon>
        <taxon>Dothideomycetes incertae sedis</taxon>
        <taxon>Coniosporium</taxon>
    </lineage>
</organism>
<reference evidence="1" key="1">
    <citation type="submission" date="2024-09" db="EMBL/GenBank/DDBJ databases">
        <title>Black Yeasts Isolated from many extreme environments.</title>
        <authorList>
            <person name="Coleine C."/>
            <person name="Stajich J.E."/>
            <person name="Selbmann L."/>
        </authorList>
    </citation>
    <scope>NUCLEOTIDE SEQUENCE</scope>
    <source>
        <strain evidence="1">CCFEE 5737</strain>
    </source>
</reference>
<accession>A0ACC3CXG7</accession>
<keyword evidence="2" id="KW-1185">Reference proteome</keyword>
<dbReference type="EMBL" id="JAWDJW010010110">
    <property type="protein sequence ID" value="KAK3050645.1"/>
    <property type="molecule type" value="Genomic_DNA"/>
</dbReference>
<dbReference type="Proteomes" id="UP001186974">
    <property type="component" value="Unassembled WGS sequence"/>
</dbReference>
<gene>
    <name evidence="1" type="ORF">LTS18_012560</name>
</gene>
<name>A0ACC3CXG7_9PEZI</name>